<keyword evidence="2" id="KW-0813">Transport</keyword>
<evidence type="ECO:0000256" key="3">
    <source>
        <dbReference type="ARBA" id="ARBA00022475"/>
    </source>
</evidence>
<evidence type="ECO:0000256" key="4">
    <source>
        <dbReference type="ARBA" id="ARBA00022692"/>
    </source>
</evidence>
<evidence type="ECO:0000256" key="2">
    <source>
        <dbReference type="ARBA" id="ARBA00022448"/>
    </source>
</evidence>
<evidence type="ECO:0000256" key="7">
    <source>
        <dbReference type="SAM" id="Phobius"/>
    </source>
</evidence>
<dbReference type="InterPro" id="IPR011701">
    <property type="entry name" value="MFS"/>
</dbReference>
<comment type="subcellular location">
    <subcellularLocation>
        <location evidence="1">Cell membrane</location>
        <topology evidence="1">Multi-pass membrane protein</topology>
    </subcellularLocation>
</comment>
<feature type="transmembrane region" description="Helical" evidence="7">
    <location>
        <begin position="99"/>
        <end position="118"/>
    </location>
</feature>
<dbReference type="Gene3D" id="1.20.1250.20">
    <property type="entry name" value="MFS general substrate transporter like domains"/>
    <property type="match status" value="1"/>
</dbReference>
<proteinExistence type="predicted"/>
<sequence>MQGVNPYGWAMSGSPTIRVSAQLGRAASRPSLVVLSACLAQVIIVLDTTIVAVALPDAQLDLGFASADRQWAVTAYTLAFGSLLLVGGRVSTFLGAKRAFLIGAAGFGIASLLGGLANDFGTLIAFRALQGVFAALLAPTNLSLMNAAFPGAAGRSKAFAIFGSVAGAGAALGLVLGGALTELGDWRWCFFINVPLVAGTILVAINGLRGTAGRTSGSLLDDVTGLLLGTASVSALVFAFSCAESDGWTHSSTLVLLVGGAVLAIVFVIRERLAAEPLVPLSLLADARRSSSYLAIALVGFAQMGASVYLTFYLQEDLGYSPLRAGLAFLPMVVGLIVAAIVSTRFLVPRFGLGVVLTVGPLMQSIGFIWLSGLGTVDEYVSELVAPMVVIGMGLGTVMAPAMSSATVGLNPARGGLASALANTSQQLGASLGVAFLSTIATSIVSERIEAAAPLTQAEAATVRLSADVAAYSVGFQWLAGITALVAVLIAMRFALGRLVGGQ</sequence>
<dbReference type="EMBL" id="QYAD01000002">
    <property type="protein sequence ID" value="MBL3689534.1"/>
    <property type="molecule type" value="Genomic_DNA"/>
</dbReference>
<feature type="transmembrane region" description="Helical" evidence="7">
    <location>
        <begin position="124"/>
        <end position="147"/>
    </location>
</feature>
<evidence type="ECO:0000256" key="5">
    <source>
        <dbReference type="ARBA" id="ARBA00022989"/>
    </source>
</evidence>
<keyword evidence="10" id="KW-1185">Reference proteome</keyword>
<protein>
    <submittedName>
        <fullName evidence="9">MFS transporter</fullName>
    </submittedName>
</protein>
<dbReference type="CDD" id="cd17321">
    <property type="entry name" value="MFS_MMR_MDR_like"/>
    <property type="match status" value="1"/>
</dbReference>
<dbReference type="PANTHER" id="PTHR42718:SF46">
    <property type="entry name" value="BLR6921 PROTEIN"/>
    <property type="match status" value="1"/>
</dbReference>
<feature type="domain" description="Major facilitator superfamily (MFS) profile" evidence="8">
    <location>
        <begin position="33"/>
        <end position="499"/>
    </location>
</feature>
<dbReference type="PROSITE" id="PS50850">
    <property type="entry name" value="MFS"/>
    <property type="match status" value="1"/>
</dbReference>
<evidence type="ECO:0000259" key="8">
    <source>
        <dbReference type="PROSITE" id="PS50850"/>
    </source>
</evidence>
<dbReference type="InterPro" id="IPR036259">
    <property type="entry name" value="MFS_trans_sf"/>
</dbReference>
<feature type="transmembrane region" description="Helical" evidence="7">
    <location>
        <begin position="290"/>
        <end position="313"/>
    </location>
</feature>
<feature type="transmembrane region" description="Helical" evidence="7">
    <location>
        <begin position="247"/>
        <end position="269"/>
    </location>
</feature>
<dbReference type="Pfam" id="PF07690">
    <property type="entry name" value="MFS_1"/>
    <property type="match status" value="1"/>
</dbReference>
<evidence type="ECO:0000313" key="10">
    <source>
        <dbReference type="Proteomes" id="UP001646141"/>
    </source>
</evidence>
<keyword evidence="6 7" id="KW-0472">Membrane</keyword>
<feature type="transmembrane region" description="Helical" evidence="7">
    <location>
        <begin position="70"/>
        <end position="87"/>
    </location>
</feature>
<evidence type="ECO:0000313" key="9">
    <source>
        <dbReference type="EMBL" id="MBL3689534.1"/>
    </source>
</evidence>
<reference evidence="9 10" key="1">
    <citation type="submission" date="2018-09" db="EMBL/GenBank/DDBJ databases">
        <title>Comparative genomics of Leucobacter spp.</title>
        <authorList>
            <person name="Reis A.C."/>
            <person name="Kolvenbach B.A."/>
            <person name="Corvini P.F.X."/>
            <person name="Nunes O.C."/>
        </authorList>
    </citation>
    <scope>NUCLEOTIDE SEQUENCE [LARGE SCALE GENOMIC DNA]</scope>
    <source>
        <strain evidence="9 10">L-1</strain>
    </source>
</reference>
<feature type="transmembrane region" description="Helical" evidence="7">
    <location>
        <begin position="384"/>
        <end position="408"/>
    </location>
</feature>
<dbReference type="Gene3D" id="1.20.1720.10">
    <property type="entry name" value="Multidrug resistance protein D"/>
    <property type="match status" value="1"/>
</dbReference>
<feature type="transmembrane region" description="Helical" evidence="7">
    <location>
        <begin position="475"/>
        <end position="496"/>
    </location>
</feature>
<organism evidence="9 10">
    <name type="scientific">Leucobacter chromiireducens subsp. chromiireducens</name>
    <dbReference type="NCBI Taxonomy" id="660067"/>
    <lineage>
        <taxon>Bacteria</taxon>
        <taxon>Bacillati</taxon>
        <taxon>Actinomycetota</taxon>
        <taxon>Actinomycetes</taxon>
        <taxon>Micrococcales</taxon>
        <taxon>Microbacteriaceae</taxon>
        <taxon>Leucobacter</taxon>
    </lineage>
</organism>
<keyword evidence="5 7" id="KW-1133">Transmembrane helix</keyword>
<keyword evidence="4 7" id="KW-0812">Transmembrane</keyword>
<feature type="transmembrane region" description="Helical" evidence="7">
    <location>
        <begin position="186"/>
        <end position="207"/>
    </location>
</feature>
<feature type="transmembrane region" description="Helical" evidence="7">
    <location>
        <begin position="351"/>
        <end position="372"/>
    </location>
</feature>
<name>A0ABS1SN01_9MICO</name>
<dbReference type="InterPro" id="IPR020846">
    <property type="entry name" value="MFS_dom"/>
</dbReference>
<comment type="caution">
    <text evidence="9">The sequence shown here is derived from an EMBL/GenBank/DDBJ whole genome shotgun (WGS) entry which is preliminary data.</text>
</comment>
<keyword evidence="3" id="KW-1003">Cell membrane</keyword>
<feature type="transmembrane region" description="Helical" evidence="7">
    <location>
        <begin position="159"/>
        <end position="180"/>
    </location>
</feature>
<dbReference type="Proteomes" id="UP001646141">
    <property type="component" value="Unassembled WGS sequence"/>
</dbReference>
<dbReference type="PANTHER" id="PTHR42718">
    <property type="entry name" value="MAJOR FACILITATOR SUPERFAMILY MULTIDRUG TRANSPORTER MFSC"/>
    <property type="match status" value="1"/>
</dbReference>
<feature type="transmembrane region" description="Helical" evidence="7">
    <location>
        <begin position="219"/>
        <end position="241"/>
    </location>
</feature>
<feature type="transmembrane region" description="Helical" evidence="7">
    <location>
        <begin position="325"/>
        <end position="344"/>
    </location>
</feature>
<gene>
    <name evidence="9" type="ORF">D3226_06125</name>
</gene>
<evidence type="ECO:0000256" key="6">
    <source>
        <dbReference type="ARBA" id="ARBA00023136"/>
    </source>
</evidence>
<evidence type="ECO:0000256" key="1">
    <source>
        <dbReference type="ARBA" id="ARBA00004651"/>
    </source>
</evidence>
<accession>A0ABS1SN01</accession>
<dbReference type="SUPFAM" id="SSF103473">
    <property type="entry name" value="MFS general substrate transporter"/>
    <property type="match status" value="1"/>
</dbReference>
<dbReference type="PRINTS" id="PR01036">
    <property type="entry name" value="TCRTETB"/>
</dbReference>
<feature type="transmembrane region" description="Helical" evidence="7">
    <location>
        <begin position="32"/>
        <end position="55"/>
    </location>
</feature>